<dbReference type="EMBL" id="JBHTIU010000085">
    <property type="protein sequence ID" value="MFD0871630.1"/>
    <property type="molecule type" value="Genomic_DNA"/>
</dbReference>
<dbReference type="InterPro" id="IPR025945">
    <property type="entry name" value="DHHW"/>
</dbReference>
<reference evidence="2" key="1">
    <citation type="journal article" date="2019" name="Int. J. Syst. Evol. Microbiol.">
        <title>The Global Catalogue of Microorganisms (GCM) 10K type strain sequencing project: providing services to taxonomists for standard genome sequencing and annotation.</title>
        <authorList>
            <consortium name="The Broad Institute Genomics Platform"/>
            <consortium name="The Broad Institute Genome Sequencing Center for Infectious Disease"/>
            <person name="Wu L."/>
            <person name="Ma J."/>
        </authorList>
    </citation>
    <scope>NUCLEOTIDE SEQUENCE [LARGE SCALE GENOMIC DNA]</scope>
    <source>
        <strain evidence="2">CCUG 57263</strain>
    </source>
</reference>
<sequence length="376" mass="43309">MYRNLMAILLLLFIGTIAALHLLTPDRAFSESENRVLERLPVFSLQAIVSGRFTSNFEKYVSDQFAFRDVWIGVKSDADRFMGKKESNGVYLGADGYLIQKFTAPTAGDLEDKIEAIHSFASATPGLQKYVMLVPTAVTLLKDKLPAYAAAGDEPKYLDQVRQSLHSDIRFVDVYPALYAEREHPVFYKTDHHWTTRGAYYAYRELCRQMGIIPQEEENFHIRQVTNEFYGSLYSKSGFRRLQPDSIELYVPKEDQSYTVEYVEEQQTSDSLYEMDNLNKKDKYKVFLNGNHALIHITTGHPEGKKLLVVKDSYANSLIPFLTKHFSEIYVADLRYFEENLVKLVQEQGIHDMLLLYNIQTFLEDPSIKKLSEGIE</sequence>
<keyword evidence="2" id="KW-1185">Reference proteome</keyword>
<comment type="caution">
    <text evidence="1">The sequence shown here is derived from an EMBL/GenBank/DDBJ whole genome shotgun (WGS) entry which is preliminary data.</text>
</comment>
<evidence type="ECO:0000313" key="1">
    <source>
        <dbReference type="EMBL" id="MFD0871630.1"/>
    </source>
</evidence>
<organism evidence="1 2">
    <name type="scientific">Paenibacillus residui</name>
    <dbReference type="NCBI Taxonomy" id="629724"/>
    <lineage>
        <taxon>Bacteria</taxon>
        <taxon>Bacillati</taxon>
        <taxon>Bacillota</taxon>
        <taxon>Bacilli</taxon>
        <taxon>Bacillales</taxon>
        <taxon>Paenibacillaceae</taxon>
        <taxon>Paenibacillus</taxon>
    </lineage>
</organism>
<name>A0ABW3DEH9_9BACL</name>
<dbReference type="Pfam" id="PF14286">
    <property type="entry name" value="DHHW"/>
    <property type="match status" value="1"/>
</dbReference>
<dbReference type="Proteomes" id="UP001597120">
    <property type="component" value="Unassembled WGS sequence"/>
</dbReference>
<accession>A0ABW3DEH9</accession>
<protein>
    <submittedName>
        <fullName evidence="1">DHHW family protein</fullName>
    </submittedName>
</protein>
<proteinExistence type="predicted"/>
<dbReference type="RefSeq" id="WP_379290789.1">
    <property type="nucleotide sequence ID" value="NZ_JBHTIU010000085.1"/>
</dbReference>
<gene>
    <name evidence="1" type="ORF">ACFQ03_21040</name>
</gene>
<evidence type="ECO:0000313" key="2">
    <source>
        <dbReference type="Proteomes" id="UP001597120"/>
    </source>
</evidence>